<dbReference type="Pfam" id="PF02275">
    <property type="entry name" value="CBAH"/>
    <property type="match status" value="1"/>
</dbReference>
<protein>
    <recommendedName>
        <fullName evidence="3">Choloylglycine hydrolase/NAAA C-terminal domain-containing protein</fullName>
    </recommendedName>
</protein>
<evidence type="ECO:0000256" key="2">
    <source>
        <dbReference type="ARBA" id="ARBA00022801"/>
    </source>
</evidence>
<gene>
    <name evidence="4" type="ORF">Q757_07515</name>
</gene>
<dbReference type="SUPFAM" id="SSF56235">
    <property type="entry name" value="N-terminal nucleophile aminohydrolases (Ntn hydrolases)"/>
    <property type="match status" value="1"/>
</dbReference>
<reference evidence="4 5" key="1">
    <citation type="journal article" date="2014" name="Antonie Van Leeuwenhoek">
        <title>Oenococcus alcoholitolerans sp. nov., a lactic acid bacteria isolated from cachaca and ethanol fermentation processes.</title>
        <authorList>
            <person name="Badotti F."/>
            <person name="Moreira A.P."/>
            <person name="Tonon L.A."/>
            <person name="de Lucena B.T."/>
            <person name="Gomes Fde C."/>
            <person name="Kruger R."/>
            <person name="Thompson C.C."/>
            <person name="de Morais M.A.Jr."/>
            <person name="Rosa C.A."/>
            <person name="Thompson F.L."/>
        </authorList>
    </citation>
    <scope>NUCLEOTIDE SEQUENCE [LARGE SCALE GENOMIC DNA]</scope>
    <source>
        <strain evidence="4 5">UFRJ-M7.2.18</strain>
    </source>
</reference>
<dbReference type="InterPro" id="IPR029055">
    <property type="entry name" value="Ntn_hydrolases_N"/>
</dbReference>
<dbReference type="PANTHER" id="PTHR35527">
    <property type="entry name" value="CHOLOYLGLYCINE HYDROLASE"/>
    <property type="match status" value="1"/>
</dbReference>
<accession>A0ABR4XPU8</accession>
<feature type="domain" description="Choloylglycine hydrolase/NAAA C-terminal" evidence="3">
    <location>
        <begin position="2"/>
        <end position="188"/>
    </location>
</feature>
<organism evidence="4 5">
    <name type="scientific">Oenococcus alcoholitolerans</name>
    <dbReference type="NCBI Taxonomy" id="931074"/>
    <lineage>
        <taxon>Bacteria</taxon>
        <taxon>Bacillati</taxon>
        <taxon>Bacillota</taxon>
        <taxon>Bacilli</taxon>
        <taxon>Lactobacillales</taxon>
        <taxon>Lactobacillaceae</taxon>
        <taxon>Oenococcus</taxon>
    </lineage>
</organism>
<dbReference type="Proteomes" id="UP000030023">
    <property type="component" value="Unassembled WGS sequence"/>
</dbReference>
<comment type="similarity">
    <text evidence="1">Belongs to the peptidase C59 family.</text>
</comment>
<feature type="non-terminal residue" evidence="4">
    <location>
        <position position="190"/>
    </location>
</feature>
<comment type="caution">
    <text evidence="4">The sequence shown here is derived from an EMBL/GenBank/DDBJ whole genome shotgun (WGS) entry which is preliminary data.</text>
</comment>
<dbReference type="Gene3D" id="3.60.60.10">
    <property type="entry name" value="Penicillin V Acylase, Chain A"/>
    <property type="match status" value="1"/>
</dbReference>
<evidence type="ECO:0000313" key="5">
    <source>
        <dbReference type="Proteomes" id="UP000030023"/>
    </source>
</evidence>
<name>A0ABR4XPU8_9LACO</name>
<sequence>MCTSIFQHSIDGNHLFSRTMDWHSLNSFPLYLPAGYSWHSSFDGNLYTDKYAIIGNGFYRSDRLDISDGVNQKGLSVQKLTFANADNFYSKNSDPNKIQLAPFEFAFWAMANFASVQELVDFLPKVEIMSGEFAQRRYGKADLHFAACDKSGRFVLIEPLSMPMKVIENPLGVVTNAPNFSNELQNYQLT</sequence>
<keyword evidence="5" id="KW-1185">Reference proteome</keyword>
<dbReference type="EMBL" id="AXCV01000391">
    <property type="protein sequence ID" value="KGO27594.1"/>
    <property type="molecule type" value="Genomic_DNA"/>
</dbReference>
<evidence type="ECO:0000313" key="4">
    <source>
        <dbReference type="EMBL" id="KGO27594.1"/>
    </source>
</evidence>
<evidence type="ECO:0000256" key="1">
    <source>
        <dbReference type="ARBA" id="ARBA00006625"/>
    </source>
</evidence>
<dbReference type="PANTHER" id="PTHR35527:SF2">
    <property type="entry name" value="HYDROLASE"/>
    <property type="match status" value="1"/>
</dbReference>
<evidence type="ECO:0000259" key="3">
    <source>
        <dbReference type="Pfam" id="PF02275"/>
    </source>
</evidence>
<dbReference type="InterPro" id="IPR029132">
    <property type="entry name" value="CBAH/NAAA_C"/>
</dbReference>
<keyword evidence="2" id="KW-0378">Hydrolase</keyword>
<dbReference type="InterPro" id="IPR052193">
    <property type="entry name" value="Peptidase_C59"/>
</dbReference>
<proteinExistence type="inferred from homology"/>